<keyword evidence="3" id="KW-1185">Reference proteome</keyword>
<proteinExistence type="predicted"/>
<dbReference type="Proteomes" id="UP001225761">
    <property type="component" value="Unassembled WGS sequence"/>
</dbReference>
<evidence type="ECO:0000256" key="1">
    <source>
        <dbReference type="SAM" id="Phobius"/>
    </source>
</evidence>
<keyword evidence="1" id="KW-0472">Membrane</keyword>
<protein>
    <submittedName>
        <fullName evidence="2">Uncharacterized protein</fullName>
    </submittedName>
</protein>
<gene>
    <name evidence="2" type="ORF">QM481_17015</name>
</gene>
<organism evidence="2 3">
    <name type="scientific">Flectobacillus rivi</name>
    <dbReference type="NCBI Taxonomy" id="2984209"/>
    <lineage>
        <taxon>Bacteria</taxon>
        <taxon>Pseudomonadati</taxon>
        <taxon>Bacteroidota</taxon>
        <taxon>Cytophagia</taxon>
        <taxon>Cytophagales</taxon>
        <taxon>Flectobacillaceae</taxon>
        <taxon>Flectobacillus</taxon>
    </lineage>
</organism>
<keyword evidence="1" id="KW-1133">Transmembrane helix</keyword>
<evidence type="ECO:0000313" key="3">
    <source>
        <dbReference type="Proteomes" id="UP001225761"/>
    </source>
</evidence>
<feature type="transmembrane region" description="Helical" evidence="1">
    <location>
        <begin position="40"/>
        <end position="57"/>
    </location>
</feature>
<name>A0ABT6Z531_9BACT</name>
<comment type="caution">
    <text evidence="2">The sequence shown here is derived from an EMBL/GenBank/DDBJ whole genome shotgun (WGS) entry which is preliminary data.</text>
</comment>
<sequence>MKFKSPTTLLWFVIAFYMSSSSDATFSFQKLSPFTSLSKTLWFIGGFMAGILTVYLFRETDRK</sequence>
<evidence type="ECO:0000313" key="2">
    <source>
        <dbReference type="EMBL" id="MDI9876241.1"/>
    </source>
</evidence>
<keyword evidence="1" id="KW-0812">Transmembrane</keyword>
<dbReference type="RefSeq" id="WP_283382599.1">
    <property type="nucleotide sequence ID" value="NZ_JASHIE010000012.1"/>
</dbReference>
<accession>A0ABT6Z531</accession>
<reference evidence="2 3" key="1">
    <citation type="submission" date="2023-05" db="EMBL/GenBank/DDBJ databases">
        <title>Novel species of genus Flectobacillus isolated from stream in China.</title>
        <authorList>
            <person name="Lu H."/>
        </authorList>
    </citation>
    <scope>NUCLEOTIDE SEQUENCE [LARGE SCALE GENOMIC DNA]</scope>
    <source>
        <strain evidence="2 3">LFS242W</strain>
    </source>
</reference>
<dbReference type="EMBL" id="JASHIE010000012">
    <property type="protein sequence ID" value="MDI9876241.1"/>
    <property type="molecule type" value="Genomic_DNA"/>
</dbReference>